<evidence type="ECO:0000313" key="7">
    <source>
        <dbReference type="EMBL" id="KAJ5269042.1"/>
    </source>
</evidence>
<dbReference type="PANTHER" id="PTHR11452">
    <property type="entry name" value="ALPHA-GALACTOSIDASE/ALPHA-N-ACETYLGALACTOSAMINIDASE"/>
    <property type="match status" value="1"/>
</dbReference>
<protein>
    <recommendedName>
        <fullName evidence="3">alpha-galactosidase</fullName>
        <ecNumber evidence="3">3.2.1.22</ecNumber>
    </recommendedName>
</protein>
<keyword evidence="6" id="KW-0326">Glycosidase</keyword>
<evidence type="ECO:0000313" key="8">
    <source>
        <dbReference type="Proteomes" id="UP001220256"/>
    </source>
</evidence>
<evidence type="ECO:0000256" key="6">
    <source>
        <dbReference type="ARBA" id="ARBA00023295"/>
    </source>
</evidence>
<dbReference type="Pfam" id="PF16499">
    <property type="entry name" value="Melibiase_2"/>
    <property type="match status" value="1"/>
</dbReference>
<dbReference type="Gene3D" id="3.20.20.70">
    <property type="entry name" value="Aldolase class I"/>
    <property type="match status" value="1"/>
</dbReference>
<dbReference type="PANTHER" id="PTHR11452:SF91">
    <property type="entry name" value="ALPHA-GALACTOSIDASE A-RELATED"/>
    <property type="match status" value="1"/>
</dbReference>
<evidence type="ECO:0000256" key="5">
    <source>
        <dbReference type="ARBA" id="ARBA00023180"/>
    </source>
</evidence>
<dbReference type="InterPro" id="IPR002241">
    <property type="entry name" value="Glyco_hydro_27"/>
</dbReference>
<evidence type="ECO:0000256" key="2">
    <source>
        <dbReference type="ARBA" id="ARBA00009743"/>
    </source>
</evidence>
<reference evidence="7 8" key="1">
    <citation type="journal article" date="2023" name="IMA Fungus">
        <title>Comparative genomic study of the Penicillium genus elucidates a diverse pangenome and 15 lateral gene transfer events.</title>
        <authorList>
            <person name="Petersen C."/>
            <person name="Sorensen T."/>
            <person name="Nielsen M.R."/>
            <person name="Sondergaard T.E."/>
            <person name="Sorensen J.L."/>
            <person name="Fitzpatrick D.A."/>
            <person name="Frisvad J.C."/>
            <person name="Nielsen K.L."/>
        </authorList>
    </citation>
    <scope>NUCLEOTIDE SEQUENCE [LARGE SCALE GENOMIC DNA]</scope>
    <source>
        <strain evidence="7 8">IBT 3361</strain>
    </source>
</reference>
<keyword evidence="8" id="KW-1185">Reference proteome</keyword>
<dbReference type="InterPro" id="IPR013785">
    <property type="entry name" value="Aldolase_TIM"/>
</dbReference>
<sequence length="102" mass="11628">MKPLAPKTLAARSMAGLIAPSTPICFNNWARNETLFTETAQAMRKCGLLDVGYDRLTLDDCWMFHDRADTGSLEWDTDKFPHGIPWLAEYMKNEGFISERTQ</sequence>
<proteinExistence type="inferred from homology"/>
<comment type="caution">
    <text evidence="7">The sequence shown here is derived from an EMBL/GenBank/DDBJ whole genome shotgun (WGS) entry which is preliminary data.</text>
</comment>
<evidence type="ECO:0000256" key="4">
    <source>
        <dbReference type="ARBA" id="ARBA00022801"/>
    </source>
</evidence>
<gene>
    <name evidence="7" type="ORF">N7505_004800</name>
</gene>
<keyword evidence="4 7" id="KW-0378">Hydrolase</keyword>
<comment type="similarity">
    <text evidence="2">Belongs to the glycosyl hydrolase 27 family.</text>
</comment>
<name>A0ABQ8WGD5_PENCH</name>
<dbReference type="Proteomes" id="UP001220256">
    <property type="component" value="Unassembled WGS sequence"/>
</dbReference>
<comment type="catalytic activity">
    <reaction evidence="1">
        <text>Hydrolysis of terminal, non-reducing alpha-D-galactose residues in alpha-D-galactosides, including galactose oligosaccharides, galactomannans and galactolipids.</text>
        <dbReference type="EC" id="3.2.1.22"/>
    </reaction>
</comment>
<dbReference type="SUPFAM" id="SSF51445">
    <property type="entry name" value="(Trans)glycosidases"/>
    <property type="match status" value="1"/>
</dbReference>
<dbReference type="InterPro" id="IPR017853">
    <property type="entry name" value="GH"/>
</dbReference>
<evidence type="ECO:0000256" key="3">
    <source>
        <dbReference type="ARBA" id="ARBA00012755"/>
    </source>
</evidence>
<dbReference type="GO" id="GO:0016787">
    <property type="term" value="F:hydrolase activity"/>
    <property type="evidence" value="ECO:0007669"/>
    <property type="project" value="UniProtKB-KW"/>
</dbReference>
<evidence type="ECO:0000256" key="1">
    <source>
        <dbReference type="ARBA" id="ARBA00001255"/>
    </source>
</evidence>
<dbReference type="EMBL" id="JAPVEB010000003">
    <property type="protein sequence ID" value="KAJ5269042.1"/>
    <property type="molecule type" value="Genomic_DNA"/>
</dbReference>
<accession>A0ABQ8WGD5</accession>
<dbReference type="EC" id="3.2.1.22" evidence="3"/>
<organism evidence="7 8">
    <name type="scientific">Penicillium chrysogenum</name>
    <name type="common">Penicillium notatum</name>
    <dbReference type="NCBI Taxonomy" id="5076"/>
    <lineage>
        <taxon>Eukaryota</taxon>
        <taxon>Fungi</taxon>
        <taxon>Dikarya</taxon>
        <taxon>Ascomycota</taxon>
        <taxon>Pezizomycotina</taxon>
        <taxon>Eurotiomycetes</taxon>
        <taxon>Eurotiomycetidae</taxon>
        <taxon>Eurotiales</taxon>
        <taxon>Aspergillaceae</taxon>
        <taxon>Penicillium</taxon>
        <taxon>Penicillium chrysogenum species complex</taxon>
    </lineage>
</organism>
<keyword evidence="5" id="KW-0325">Glycoprotein</keyword>